<dbReference type="UniPathway" id="UPA00158">
    <property type="reaction ID" value="UER00270"/>
</dbReference>
<dbReference type="PROSITE" id="PS51409">
    <property type="entry name" value="ARGINASE_2"/>
    <property type="match status" value="1"/>
</dbReference>
<dbReference type="InterPro" id="IPR006035">
    <property type="entry name" value="Ureohydrolase"/>
</dbReference>
<reference evidence="14 15" key="1">
    <citation type="submission" date="2018-04" db="EMBL/GenBank/DDBJ databases">
        <title>Genomic Encyclopedia of Archaeal and Bacterial Type Strains, Phase II (KMG-II): from individual species to whole genera.</title>
        <authorList>
            <person name="Goeker M."/>
        </authorList>
    </citation>
    <scope>NUCLEOTIDE SEQUENCE [LARGE SCALE GENOMIC DNA]</scope>
    <source>
        <strain evidence="14 15">DSM 100977</strain>
    </source>
</reference>
<evidence type="ECO:0000256" key="13">
    <source>
        <dbReference type="RuleBase" id="RU361159"/>
    </source>
</evidence>
<dbReference type="GO" id="GO:0004053">
    <property type="term" value="F:arginase activity"/>
    <property type="evidence" value="ECO:0007669"/>
    <property type="project" value="UniProtKB-UniRule"/>
</dbReference>
<dbReference type="CDD" id="cd09989">
    <property type="entry name" value="Arginase"/>
    <property type="match status" value="1"/>
</dbReference>
<evidence type="ECO:0000256" key="10">
    <source>
        <dbReference type="PIRSR" id="PIRSR036979-1"/>
    </source>
</evidence>
<evidence type="ECO:0000256" key="6">
    <source>
        <dbReference type="ARBA" id="ARBA00022801"/>
    </source>
</evidence>
<dbReference type="InterPro" id="IPR020855">
    <property type="entry name" value="Ureohydrolase_Mn_BS"/>
</dbReference>
<evidence type="ECO:0000256" key="5">
    <source>
        <dbReference type="ARBA" id="ARBA00022723"/>
    </source>
</evidence>
<comment type="pathway">
    <text evidence="1">Nitrogen metabolism; urea cycle; L-ornithine and urea from L-arginine: step 1/1.</text>
</comment>
<comment type="caution">
    <text evidence="14">The sequence shown here is derived from an EMBL/GenBank/DDBJ whole genome shotgun (WGS) entry which is preliminary data.</text>
</comment>
<evidence type="ECO:0000256" key="12">
    <source>
        <dbReference type="RuleBase" id="RU003684"/>
    </source>
</evidence>
<evidence type="ECO:0000256" key="11">
    <source>
        <dbReference type="PROSITE-ProRule" id="PRU00742"/>
    </source>
</evidence>
<feature type="binding site" evidence="10">
    <location>
        <position position="131"/>
    </location>
    <ligand>
        <name>Mn(2+)</name>
        <dbReference type="ChEBI" id="CHEBI:29035"/>
        <label>1</label>
    </ligand>
</feature>
<sequence>MTPKTCTLVGAPVQSGASQPGCIMGPDAFRTARLEDTLVSLGHKVDDRGNVRPETVDATKHSNPAIHDLSETIGWATALEQAAFDAAASDAMPIFLGGDHSLSIGTVPGVARHWAEKDRPLFALWLDAHPDFHTLETTGSGNLHGTPVAYFCGLGGFDAYPPLRAKVDPANVCMLGIRSVDPAENAALAAARVDVHDMRAIDEHGIAAPLRAFLDRVRAANGALHVSLDVDFLDPAIAPAVGTTVPGGATFREAHLVMEMLCDSGLVTSLDLVELNPFLDERGRTASLMVDLCASLMGRKVLDRPTRRF</sequence>
<dbReference type="FunFam" id="3.40.800.10:FF:000012">
    <property type="entry name" value="Arginase"/>
    <property type="match status" value="1"/>
</dbReference>
<dbReference type="Proteomes" id="UP000243978">
    <property type="component" value="Unassembled WGS sequence"/>
</dbReference>
<dbReference type="SUPFAM" id="SSF52768">
    <property type="entry name" value="Arginase/deacetylase"/>
    <property type="match status" value="1"/>
</dbReference>
<dbReference type="PRINTS" id="PR00116">
    <property type="entry name" value="ARGINASE"/>
</dbReference>
<evidence type="ECO:0000256" key="9">
    <source>
        <dbReference type="NCBIfam" id="TIGR01229"/>
    </source>
</evidence>
<dbReference type="PANTHER" id="PTHR43782:SF3">
    <property type="entry name" value="ARGINASE"/>
    <property type="match status" value="1"/>
</dbReference>
<feature type="binding site" evidence="10">
    <location>
        <position position="231"/>
    </location>
    <ligand>
        <name>Mn(2+)</name>
        <dbReference type="ChEBI" id="CHEBI:29035"/>
        <label>1</label>
    </ligand>
</feature>
<dbReference type="GO" id="GO:0006525">
    <property type="term" value="P:arginine metabolic process"/>
    <property type="evidence" value="ECO:0007669"/>
    <property type="project" value="UniProtKB-KW"/>
</dbReference>
<organism evidence="14 15">
    <name type="scientific">Litoreibacter ponti</name>
    <dbReference type="NCBI Taxonomy" id="1510457"/>
    <lineage>
        <taxon>Bacteria</taxon>
        <taxon>Pseudomonadati</taxon>
        <taxon>Pseudomonadota</taxon>
        <taxon>Alphaproteobacteria</taxon>
        <taxon>Rhodobacterales</taxon>
        <taxon>Roseobacteraceae</taxon>
        <taxon>Litoreibacter</taxon>
    </lineage>
</organism>
<dbReference type="PANTHER" id="PTHR43782">
    <property type="entry name" value="ARGINASE"/>
    <property type="match status" value="1"/>
</dbReference>
<accession>A0A2T6BNI6</accession>
<dbReference type="PIRSF" id="PIRSF036979">
    <property type="entry name" value="Arginase"/>
    <property type="match status" value="1"/>
</dbReference>
<dbReference type="NCBIfam" id="TIGR01229">
    <property type="entry name" value="rocF_arginase"/>
    <property type="match status" value="1"/>
</dbReference>
<comment type="cofactor">
    <cofactor evidence="10 13">
        <name>Mn(2+)</name>
        <dbReference type="ChEBI" id="CHEBI:29035"/>
    </cofactor>
    <text evidence="10 13">Binds 2 manganese ions per subunit.</text>
</comment>
<dbReference type="GO" id="GO:0030145">
    <property type="term" value="F:manganese ion binding"/>
    <property type="evidence" value="ECO:0007669"/>
    <property type="project" value="TreeGrafter"/>
</dbReference>
<keyword evidence="6 12" id="KW-0378">Hydrolase</keyword>
<name>A0A2T6BNI6_9RHOB</name>
<dbReference type="EC" id="3.5.3.1" evidence="2 9"/>
<evidence type="ECO:0000256" key="1">
    <source>
        <dbReference type="ARBA" id="ARBA00005098"/>
    </source>
</evidence>
<comment type="catalytic activity">
    <reaction evidence="8 13">
        <text>L-arginine + H2O = urea + L-ornithine</text>
        <dbReference type="Rhea" id="RHEA:20569"/>
        <dbReference type="ChEBI" id="CHEBI:15377"/>
        <dbReference type="ChEBI" id="CHEBI:16199"/>
        <dbReference type="ChEBI" id="CHEBI:32682"/>
        <dbReference type="ChEBI" id="CHEBI:46911"/>
        <dbReference type="EC" id="3.5.3.1"/>
    </reaction>
</comment>
<dbReference type="AlphaFoldDB" id="A0A2T6BNI6"/>
<proteinExistence type="inferred from homology"/>
<dbReference type="OrthoDB" id="9788689at2"/>
<dbReference type="GO" id="GO:0005737">
    <property type="term" value="C:cytoplasm"/>
    <property type="evidence" value="ECO:0007669"/>
    <property type="project" value="TreeGrafter"/>
</dbReference>
<gene>
    <name evidence="14" type="ORF">C8N43_2274</name>
</gene>
<protein>
    <recommendedName>
        <fullName evidence="3 9">Arginase</fullName>
        <ecNumber evidence="2 9">3.5.3.1</ecNumber>
    </recommendedName>
</protein>
<feature type="binding site" evidence="10">
    <location>
        <position position="129"/>
    </location>
    <ligand>
        <name>Mn(2+)</name>
        <dbReference type="ChEBI" id="CHEBI:29035"/>
        <label>1</label>
    </ligand>
</feature>
<feature type="binding site" evidence="10">
    <location>
        <position position="100"/>
    </location>
    <ligand>
        <name>Mn(2+)</name>
        <dbReference type="ChEBI" id="CHEBI:29035"/>
        <label>1</label>
    </ligand>
</feature>
<keyword evidence="4 13" id="KW-0056">Arginine metabolism</keyword>
<dbReference type="Pfam" id="PF00491">
    <property type="entry name" value="Arginase"/>
    <property type="match status" value="1"/>
</dbReference>
<dbReference type="EMBL" id="QBKS01000001">
    <property type="protein sequence ID" value="PTX57604.1"/>
    <property type="molecule type" value="Genomic_DNA"/>
</dbReference>
<keyword evidence="5 10" id="KW-0479">Metal-binding</keyword>
<keyword evidence="7 10" id="KW-0464">Manganese</keyword>
<dbReference type="GO" id="GO:0000050">
    <property type="term" value="P:urea cycle"/>
    <property type="evidence" value="ECO:0007669"/>
    <property type="project" value="UniProtKB-UniPathway"/>
</dbReference>
<evidence type="ECO:0000256" key="3">
    <source>
        <dbReference type="ARBA" id="ARBA00018123"/>
    </source>
</evidence>
<feature type="binding site" evidence="10">
    <location>
        <position position="229"/>
    </location>
    <ligand>
        <name>Mn(2+)</name>
        <dbReference type="ChEBI" id="CHEBI:29035"/>
        <label>1</label>
    </ligand>
</feature>
<dbReference type="RefSeq" id="WP_107845689.1">
    <property type="nucleotide sequence ID" value="NZ_QBKS01000001.1"/>
</dbReference>
<dbReference type="Gene3D" id="3.40.800.10">
    <property type="entry name" value="Ureohydrolase domain"/>
    <property type="match status" value="1"/>
</dbReference>
<evidence type="ECO:0000256" key="2">
    <source>
        <dbReference type="ARBA" id="ARBA00012168"/>
    </source>
</evidence>
<feature type="binding site" evidence="10">
    <location>
        <position position="127"/>
    </location>
    <ligand>
        <name>Mn(2+)</name>
        <dbReference type="ChEBI" id="CHEBI:29035"/>
        <label>1</label>
    </ligand>
</feature>
<dbReference type="PROSITE" id="PS01053">
    <property type="entry name" value="ARGINASE_1"/>
    <property type="match status" value="1"/>
</dbReference>
<dbReference type="InterPro" id="IPR023696">
    <property type="entry name" value="Ureohydrolase_dom_sf"/>
</dbReference>
<keyword evidence="15" id="KW-1185">Reference proteome</keyword>
<evidence type="ECO:0000256" key="4">
    <source>
        <dbReference type="ARBA" id="ARBA00022503"/>
    </source>
</evidence>
<evidence type="ECO:0000313" key="15">
    <source>
        <dbReference type="Proteomes" id="UP000243978"/>
    </source>
</evidence>
<evidence type="ECO:0000256" key="8">
    <source>
        <dbReference type="ARBA" id="ARBA00047391"/>
    </source>
</evidence>
<comment type="similarity">
    <text evidence="11 12">Belongs to the arginase family.</text>
</comment>
<dbReference type="InterPro" id="IPR014033">
    <property type="entry name" value="Arginase"/>
</dbReference>
<evidence type="ECO:0000256" key="7">
    <source>
        <dbReference type="ARBA" id="ARBA00023211"/>
    </source>
</evidence>
<evidence type="ECO:0000313" key="14">
    <source>
        <dbReference type="EMBL" id="PTX57604.1"/>
    </source>
</evidence>